<keyword evidence="8" id="KW-0547">Nucleotide-binding</keyword>
<evidence type="ECO:0000256" key="6">
    <source>
        <dbReference type="ARBA" id="ARBA00022527"/>
    </source>
</evidence>
<keyword evidence="18" id="KW-1185">Reference proteome</keyword>
<evidence type="ECO:0000259" key="16">
    <source>
        <dbReference type="PROSITE" id="PS50011"/>
    </source>
</evidence>
<dbReference type="EC" id="2.7.11.1" evidence="3"/>
<dbReference type="GO" id="GO:0005634">
    <property type="term" value="C:nucleus"/>
    <property type="evidence" value="ECO:0007669"/>
    <property type="project" value="TreeGrafter"/>
</dbReference>
<proteinExistence type="predicted"/>
<comment type="function">
    <text evidence="1">Component of the EKC/KEOPS complex that is required for the formation of a threonylcarbamoyl group on adenosine at position 37 (t(6)A37) in tRNAs that read codons beginning with adenine. The complex is probably involved in the transfer of the threonylcarbamoyl moiety of threonylcarbamoyl-AMP (TC-AMP) to the N6 group of A37. BUD32 has ATPase activity in the context of the EKC/KEOPS complex and likely plays a supporting role to the catalytic subunit KAE1. The EKC/KEOPS complex also promotes both telomere uncapping and telomere elongation. The complex is required for efficient recruitment of transcriptional coactivators.</text>
</comment>
<dbReference type="Gene3D" id="3.30.200.20">
    <property type="entry name" value="Phosphorylase Kinase, domain 1"/>
    <property type="match status" value="1"/>
</dbReference>
<dbReference type="InterPro" id="IPR008266">
    <property type="entry name" value="Tyr_kinase_AS"/>
</dbReference>
<reference evidence="17" key="1">
    <citation type="submission" date="2021-03" db="EMBL/GenBank/DDBJ databases">
        <authorList>
            <person name="Tagirdzhanova G."/>
        </authorList>
    </citation>
    <scope>NUCLEOTIDE SEQUENCE</scope>
</reference>
<organism evidence="17 18">
    <name type="scientific">Alectoria fallacina</name>
    <dbReference type="NCBI Taxonomy" id="1903189"/>
    <lineage>
        <taxon>Eukaryota</taxon>
        <taxon>Fungi</taxon>
        <taxon>Dikarya</taxon>
        <taxon>Ascomycota</taxon>
        <taxon>Pezizomycotina</taxon>
        <taxon>Lecanoromycetes</taxon>
        <taxon>OSLEUM clade</taxon>
        <taxon>Lecanoromycetidae</taxon>
        <taxon>Lecanorales</taxon>
        <taxon>Lecanorineae</taxon>
        <taxon>Parmeliaceae</taxon>
        <taxon>Alectoria</taxon>
    </lineage>
</organism>
<dbReference type="Gene3D" id="1.10.510.10">
    <property type="entry name" value="Transferase(Phosphotransferase) domain 1"/>
    <property type="match status" value="1"/>
</dbReference>
<evidence type="ECO:0000313" key="18">
    <source>
        <dbReference type="Proteomes" id="UP000664203"/>
    </source>
</evidence>
<evidence type="ECO:0000256" key="13">
    <source>
        <dbReference type="ARBA" id="ARBA00047899"/>
    </source>
</evidence>
<dbReference type="PROSITE" id="PS50011">
    <property type="entry name" value="PROTEIN_KINASE_DOM"/>
    <property type="match status" value="1"/>
</dbReference>
<name>A0A8H3J7Q9_9LECA</name>
<dbReference type="InterPro" id="IPR000719">
    <property type="entry name" value="Prot_kinase_dom"/>
</dbReference>
<comment type="subunit">
    <text evidence="2">Component of the EKC/KEOPS complex composed of at least BUD32, CGI121, GON7, KAE1 and PCC1; the whole complex dimerizes.</text>
</comment>
<keyword evidence="10" id="KW-0067">ATP-binding</keyword>
<evidence type="ECO:0000256" key="7">
    <source>
        <dbReference type="ARBA" id="ARBA00022679"/>
    </source>
</evidence>
<dbReference type="PROSITE" id="PS00109">
    <property type="entry name" value="PROTEIN_KINASE_TYR"/>
    <property type="match status" value="1"/>
</dbReference>
<evidence type="ECO:0000256" key="1">
    <source>
        <dbReference type="ARBA" id="ARBA00003747"/>
    </source>
</evidence>
<dbReference type="SUPFAM" id="SSF56112">
    <property type="entry name" value="Protein kinase-like (PK-like)"/>
    <property type="match status" value="1"/>
</dbReference>
<evidence type="ECO:0000256" key="5">
    <source>
        <dbReference type="ARBA" id="ARBA00019973"/>
    </source>
</evidence>
<evidence type="ECO:0000256" key="15">
    <source>
        <dbReference type="SAM" id="MobiDB-lite"/>
    </source>
</evidence>
<comment type="caution">
    <text evidence="17">The sequence shown here is derived from an EMBL/GenBank/DDBJ whole genome shotgun (WGS) entry which is preliminary data.</text>
</comment>
<dbReference type="PANTHER" id="PTHR45646:SF11">
    <property type="entry name" value="SERINE_THREONINE-PROTEIN KINASE DOA"/>
    <property type="match status" value="1"/>
</dbReference>
<dbReference type="GO" id="GO:0043484">
    <property type="term" value="P:regulation of RNA splicing"/>
    <property type="evidence" value="ECO:0007669"/>
    <property type="project" value="TreeGrafter"/>
</dbReference>
<comment type="catalytic activity">
    <reaction evidence="14">
        <text>L-seryl-[protein] + ATP = O-phospho-L-seryl-[protein] + ADP + H(+)</text>
        <dbReference type="Rhea" id="RHEA:17989"/>
        <dbReference type="Rhea" id="RHEA-COMP:9863"/>
        <dbReference type="Rhea" id="RHEA-COMP:11604"/>
        <dbReference type="ChEBI" id="CHEBI:15378"/>
        <dbReference type="ChEBI" id="CHEBI:29999"/>
        <dbReference type="ChEBI" id="CHEBI:30616"/>
        <dbReference type="ChEBI" id="CHEBI:83421"/>
        <dbReference type="ChEBI" id="CHEBI:456216"/>
        <dbReference type="EC" id="2.7.11.1"/>
    </reaction>
</comment>
<accession>A0A8H3J7Q9</accession>
<evidence type="ECO:0000256" key="11">
    <source>
        <dbReference type="ARBA" id="ARBA00030980"/>
    </source>
</evidence>
<evidence type="ECO:0000256" key="8">
    <source>
        <dbReference type="ARBA" id="ARBA00022741"/>
    </source>
</evidence>
<dbReference type="EMBL" id="CAJPDR010000725">
    <property type="protein sequence ID" value="CAF9942165.1"/>
    <property type="molecule type" value="Genomic_DNA"/>
</dbReference>
<evidence type="ECO:0000256" key="14">
    <source>
        <dbReference type="ARBA" id="ARBA00048679"/>
    </source>
</evidence>
<protein>
    <recommendedName>
        <fullName evidence="5">EKC/KEOPS complex subunit BUD32</fullName>
        <ecNumber evidence="3">2.7.11.1</ecNumber>
    </recommendedName>
    <alternativeName>
        <fullName evidence="11 12">Atypical Serine/threonine protein kinase BUD32</fullName>
    </alternativeName>
    <alternativeName>
        <fullName evidence="4">EKC/KEOPS complex subunit bud32</fullName>
    </alternativeName>
</protein>
<keyword evidence="9" id="KW-0418">Kinase</keyword>
<dbReference type="OrthoDB" id="5979581at2759"/>
<dbReference type="InterPro" id="IPR011009">
    <property type="entry name" value="Kinase-like_dom_sf"/>
</dbReference>
<dbReference type="GO" id="GO:0005524">
    <property type="term" value="F:ATP binding"/>
    <property type="evidence" value="ECO:0007669"/>
    <property type="project" value="UniProtKB-KW"/>
</dbReference>
<evidence type="ECO:0000256" key="10">
    <source>
        <dbReference type="ARBA" id="ARBA00022840"/>
    </source>
</evidence>
<dbReference type="InterPro" id="IPR051175">
    <property type="entry name" value="CLK_kinases"/>
</dbReference>
<evidence type="ECO:0000256" key="9">
    <source>
        <dbReference type="ARBA" id="ARBA00022777"/>
    </source>
</evidence>
<comment type="catalytic activity">
    <reaction evidence="13">
        <text>L-threonyl-[protein] + ATP = O-phospho-L-threonyl-[protein] + ADP + H(+)</text>
        <dbReference type="Rhea" id="RHEA:46608"/>
        <dbReference type="Rhea" id="RHEA-COMP:11060"/>
        <dbReference type="Rhea" id="RHEA-COMP:11605"/>
        <dbReference type="ChEBI" id="CHEBI:15378"/>
        <dbReference type="ChEBI" id="CHEBI:30013"/>
        <dbReference type="ChEBI" id="CHEBI:30616"/>
        <dbReference type="ChEBI" id="CHEBI:61977"/>
        <dbReference type="ChEBI" id="CHEBI:456216"/>
        <dbReference type="EC" id="2.7.11.1"/>
    </reaction>
</comment>
<evidence type="ECO:0000256" key="3">
    <source>
        <dbReference type="ARBA" id="ARBA00012513"/>
    </source>
</evidence>
<evidence type="ECO:0000256" key="2">
    <source>
        <dbReference type="ARBA" id="ARBA00011534"/>
    </source>
</evidence>
<gene>
    <name evidence="17" type="ORF">ALECFALPRED_009553</name>
</gene>
<feature type="compositionally biased region" description="Pro residues" evidence="15">
    <location>
        <begin position="376"/>
        <end position="386"/>
    </location>
</feature>
<dbReference type="AlphaFoldDB" id="A0A8H3J7Q9"/>
<sequence>MDRGHASLVSRPSDKLYRDTMLDNLEYVERYNEGGYHPVHLEDSLDGGRYHIVHKLGWGGSSTVWLARDEQIQRLVSLKILTARASKEDKESTMLGYLDRRPGQDPGRGNIISITDKFRVEGPNGTHTCHVSHLSGPSMGQLIQTAWQTAGSRQLRGSLARRLARQLAEAVQYLHSVGMVHGDITPTNVLLRLTGIDSWSPDEVYCQLGHPRQEKVLSTAGKELGVYAPKYLVQPTSFSKVEPNYFSQDMVLIDLGETFLSPSPPPKGVGTPNQYASPELLLKKQASTWSDIWALSCTIFEMRSGFPLFESWLGYDSHVLEAMVRVLGRPPESWWSAFEERGTAVMKVEGAGQYSLVDQVSEIGAEDEPPLRGEAPPRPWMEPPGTRPSSEEVCCLAGLLQRTLNYMPEERLPIEGILRHKWFTEDF</sequence>
<keyword evidence="7" id="KW-0808">Transferase</keyword>
<dbReference type="Pfam" id="PF00069">
    <property type="entry name" value="Pkinase"/>
    <property type="match status" value="2"/>
</dbReference>
<dbReference type="Proteomes" id="UP000664203">
    <property type="component" value="Unassembled WGS sequence"/>
</dbReference>
<dbReference type="GO" id="GO:0004674">
    <property type="term" value="F:protein serine/threonine kinase activity"/>
    <property type="evidence" value="ECO:0007669"/>
    <property type="project" value="UniProtKB-KW"/>
</dbReference>
<evidence type="ECO:0000256" key="4">
    <source>
        <dbReference type="ARBA" id="ARBA00013948"/>
    </source>
</evidence>
<feature type="domain" description="Protein kinase" evidence="16">
    <location>
        <begin position="50"/>
        <end position="423"/>
    </location>
</feature>
<evidence type="ECO:0000256" key="12">
    <source>
        <dbReference type="ARBA" id="ARBA00033194"/>
    </source>
</evidence>
<dbReference type="PANTHER" id="PTHR45646">
    <property type="entry name" value="SERINE/THREONINE-PROTEIN KINASE DOA-RELATED"/>
    <property type="match status" value="1"/>
</dbReference>
<keyword evidence="6" id="KW-0723">Serine/threonine-protein kinase</keyword>
<feature type="region of interest" description="Disordered" evidence="15">
    <location>
        <begin position="366"/>
        <end position="388"/>
    </location>
</feature>
<dbReference type="SMART" id="SM00220">
    <property type="entry name" value="S_TKc"/>
    <property type="match status" value="1"/>
</dbReference>
<evidence type="ECO:0000313" key="17">
    <source>
        <dbReference type="EMBL" id="CAF9942165.1"/>
    </source>
</evidence>